<accession>A0A8J2LKW7</accession>
<dbReference type="EMBL" id="CAJVCH010531461">
    <property type="protein sequence ID" value="CAG7824045.1"/>
    <property type="molecule type" value="Genomic_DNA"/>
</dbReference>
<organism evidence="2 3">
    <name type="scientific">Allacma fusca</name>
    <dbReference type="NCBI Taxonomy" id="39272"/>
    <lineage>
        <taxon>Eukaryota</taxon>
        <taxon>Metazoa</taxon>
        <taxon>Ecdysozoa</taxon>
        <taxon>Arthropoda</taxon>
        <taxon>Hexapoda</taxon>
        <taxon>Collembola</taxon>
        <taxon>Symphypleona</taxon>
        <taxon>Sminthuridae</taxon>
        <taxon>Allacma</taxon>
    </lineage>
</organism>
<evidence type="ECO:0000313" key="2">
    <source>
        <dbReference type="EMBL" id="CAG7824045.1"/>
    </source>
</evidence>
<feature type="compositionally biased region" description="Basic and acidic residues" evidence="1">
    <location>
        <begin position="30"/>
        <end position="48"/>
    </location>
</feature>
<feature type="compositionally biased region" description="Polar residues" evidence="1">
    <location>
        <begin position="118"/>
        <end position="135"/>
    </location>
</feature>
<keyword evidence="3" id="KW-1185">Reference proteome</keyword>
<dbReference type="AlphaFoldDB" id="A0A8J2LKW7"/>
<feature type="region of interest" description="Disordered" evidence="1">
    <location>
        <begin position="84"/>
        <end position="193"/>
    </location>
</feature>
<evidence type="ECO:0000256" key="1">
    <source>
        <dbReference type="SAM" id="MobiDB-lite"/>
    </source>
</evidence>
<reference evidence="2" key="1">
    <citation type="submission" date="2021-06" db="EMBL/GenBank/DDBJ databases">
        <authorList>
            <person name="Hodson N. C."/>
            <person name="Mongue J. A."/>
            <person name="Jaron S. K."/>
        </authorList>
    </citation>
    <scope>NUCLEOTIDE SEQUENCE</scope>
</reference>
<feature type="region of interest" description="Disordered" evidence="1">
    <location>
        <begin position="1"/>
        <end position="56"/>
    </location>
</feature>
<name>A0A8J2LKW7_9HEXA</name>
<protein>
    <submittedName>
        <fullName evidence="2">Uncharacterized protein</fullName>
    </submittedName>
</protein>
<feature type="compositionally biased region" description="Basic and acidic residues" evidence="1">
    <location>
        <begin position="106"/>
        <end position="117"/>
    </location>
</feature>
<evidence type="ECO:0000313" key="3">
    <source>
        <dbReference type="Proteomes" id="UP000708208"/>
    </source>
</evidence>
<comment type="caution">
    <text evidence="2">The sequence shown here is derived from an EMBL/GenBank/DDBJ whole genome shotgun (WGS) entry which is preliminary data.</text>
</comment>
<proteinExistence type="predicted"/>
<dbReference type="Proteomes" id="UP000708208">
    <property type="component" value="Unassembled WGS sequence"/>
</dbReference>
<gene>
    <name evidence="2" type="ORF">AFUS01_LOCUS34225</name>
</gene>
<sequence length="193" mass="20815">MNKIMGKPYITTDPHRPVPARGMTHTRSPRLMEKNPKCGRGKDDKKSAADAPAIKQTPDAKDALKIVGDKRVVKGKKHIVKIILSDPGLSPSVDKDGSGVSSTQDSKNKHYVWDESKFSGSHKSTSLSLASGNKKPTQKIKSMGGMESKPGPKSSEKGSTKGNSTGNDGKKFVWDIKSQTPKPQNADCEKGFN</sequence>